<dbReference type="InterPro" id="IPR011990">
    <property type="entry name" value="TPR-like_helical_dom_sf"/>
</dbReference>
<dbReference type="PROSITE" id="PS51257">
    <property type="entry name" value="PROKAR_LIPOPROTEIN"/>
    <property type="match status" value="1"/>
</dbReference>
<name>A0A1I0VG42_9FLAO</name>
<dbReference type="Proteomes" id="UP000199604">
    <property type="component" value="Unassembled WGS sequence"/>
</dbReference>
<dbReference type="RefSeq" id="WP_091473346.1">
    <property type="nucleotide sequence ID" value="NZ_FOJT01000001.1"/>
</dbReference>
<keyword evidence="2" id="KW-1185">Reference proteome</keyword>
<protein>
    <submittedName>
        <fullName evidence="1">Starch-binding associating with outer membrane</fullName>
    </submittedName>
</protein>
<dbReference type="InterPro" id="IPR041662">
    <property type="entry name" value="SusD-like_2"/>
</dbReference>
<dbReference type="EMBL" id="FOJT01000001">
    <property type="protein sequence ID" value="SFA75271.1"/>
    <property type="molecule type" value="Genomic_DNA"/>
</dbReference>
<dbReference type="STRING" id="498292.SAMN05660845_0375"/>
<dbReference type="SUPFAM" id="SSF48452">
    <property type="entry name" value="TPR-like"/>
    <property type="match status" value="1"/>
</dbReference>
<proteinExistence type="predicted"/>
<gene>
    <name evidence="1" type="ORF">SAMN05660845_0375</name>
</gene>
<dbReference type="Gene3D" id="1.25.40.390">
    <property type="match status" value="1"/>
</dbReference>
<reference evidence="2" key="1">
    <citation type="submission" date="2016-10" db="EMBL/GenBank/DDBJ databases">
        <authorList>
            <person name="Varghese N."/>
            <person name="Submissions S."/>
        </authorList>
    </citation>
    <scope>NUCLEOTIDE SEQUENCE [LARGE SCALE GENOMIC DNA]</scope>
    <source>
        <strain evidence="2">DSM 21789</strain>
    </source>
</reference>
<organism evidence="1 2">
    <name type="scientific">Flavobacterium swingsii</name>
    <dbReference type="NCBI Taxonomy" id="498292"/>
    <lineage>
        <taxon>Bacteria</taxon>
        <taxon>Pseudomonadati</taxon>
        <taxon>Bacteroidota</taxon>
        <taxon>Flavobacteriia</taxon>
        <taxon>Flavobacteriales</taxon>
        <taxon>Flavobacteriaceae</taxon>
        <taxon>Flavobacterium</taxon>
    </lineage>
</organism>
<sequence>MKNKIVKLFFTGLILSLGSCESYLDVNDTPNTALLSQITPNLALSAAQTQTFRVISGDTRNVEGGIASQNLNQFGNIMMNSWSGNVNSFTDPYGAELRSTMTTSFYQNIWNYGYANIANLHNITVYESDNYDNHKAIAKILKSFYMQTMVDMYGDCPYSEAFLGNANLAPAYDDDKMVYRALVTNLDEAIAMINGANGSDAVVGTEDAMLAGNMDNWKRFANTIKLRLLMRQSGLVDAETTAYLDAQLDTLIGADFITSNVTINPGYSSASGDAQNPFYAAYGFGISGTKVQNRDLVVASDNAASKLNSTSDGRRGRLFTLVAGSVVGVEQGESALAAADVVSSLGAAIVPLPVGTNATVGSSMAGQVMTLSEAKFLLAEAAFKYPAKFTADPKTLFDEGIAASFTRLGATIGTYLTDIDAVPGFGWNATTDKVEAIMTQKWIALMHVSGHESWIDYVRTGFPVTPNALNNVNGKPKRLMYPNSEIISNSSNVPSQSSASVFATGPFWK</sequence>
<dbReference type="OrthoDB" id="725917at2"/>
<evidence type="ECO:0000313" key="1">
    <source>
        <dbReference type="EMBL" id="SFA75271.1"/>
    </source>
</evidence>
<dbReference type="Pfam" id="PF12771">
    <property type="entry name" value="SusD-like_2"/>
    <property type="match status" value="1"/>
</dbReference>
<accession>A0A1I0VG42</accession>
<evidence type="ECO:0000313" key="2">
    <source>
        <dbReference type="Proteomes" id="UP000199604"/>
    </source>
</evidence>
<dbReference type="AlphaFoldDB" id="A0A1I0VG42"/>